<dbReference type="Proteomes" id="UP001280629">
    <property type="component" value="Unassembled WGS sequence"/>
</dbReference>
<feature type="transmembrane region" description="Helical" evidence="1">
    <location>
        <begin position="14"/>
        <end position="34"/>
    </location>
</feature>
<keyword evidence="1" id="KW-0812">Transmembrane</keyword>
<feature type="transmembrane region" description="Helical" evidence="1">
    <location>
        <begin position="46"/>
        <end position="64"/>
    </location>
</feature>
<sequence>MAQSSAVRKKVGKVSYLSLIIGVVCFFIVFVPPTRIASVGNLAGDYLTIFLTIVGIIVSVIGITMKEEKNVIPILSLILSSSFLIFWIIIIVLLLTGQMNFAP</sequence>
<name>A0ABU4G1M5_9BACL</name>
<feature type="transmembrane region" description="Helical" evidence="1">
    <location>
        <begin position="71"/>
        <end position="95"/>
    </location>
</feature>
<organism evidence="2 3">
    <name type="scientific">Sporosarcina aquimarina</name>
    <dbReference type="NCBI Taxonomy" id="114975"/>
    <lineage>
        <taxon>Bacteria</taxon>
        <taxon>Bacillati</taxon>
        <taxon>Bacillota</taxon>
        <taxon>Bacilli</taxon>
        <taxon>Bacillales</taxon>
        <taxon>Caryophanaceae</taxon>
        <taxon>Sporosarcina</taxon>
    </lineage>
</organism>
<keyword evidence="3" id="KW-1185">Reference proteome</keyword>
<protein>
    <submittedName>
        <fullName evidence="2">Uncharacterized protein</fullName>
    </submittedName>
</protein>
<reference evidence="2 3" key="1">
    <citation type="submission" date="2023-06" db="EMBL/GenBank/DDBJ databases">
        <title>Sporosarcina sp. nov., isolated from Korean traditional fermented seafood 'Jeotgal'.</title>
        <authorList>
            <person name="Yang A.-I."/>
            <person name="Shin N.-R."/>
        </authorList>
    </citation>
    <scope>NUCLEOTIDE SEQUENCE [LARGE SCALE GENOMIC DNA]</scope>
    <source>
        <strain evidence="2 3">KCTC3840</strain>
    </source>
</reference>
<evidence type="ECO:0000313" key="3">
    <source>
        <dbReference type="Proteomes" id="UP001280629"/>
    </source>
</evidence>
<comment type="caution">
    <text evidence="2">The sequence shown here is derived from an EMBL/GenBank/DDBJ whole genome shotgun (WGS) entry which is preliminary data.</text>
</comment>
<keyword evidence="1" id="KW-1133">Transmembrane helix</keyword>
<proteinExistence type="predicted"/>
<keyword evidence="1" id="KW-0472">Membrane</keyword>
<dbReference type="EMBL" id="JAUBDH010000008">
    <property type="protein sequence ID" value="MDW0110880.1"/>
    <property type="molecule type" value="Genomic_DNA"/>
</dbReference>
<dbReference type="RefSeq" id="WP_317936450.1">
    <property type="nucleotide sequence ID" value="NZ_JAUBDH010000008.1"/>
</dbReference>
<evidence type="ECO:0000256" key="1">
    <source>
        <dbReference type="SAM" id="Phobius"/>
    </source>
</evidence>
<evidence type="ECO:0000313" key="2">
    <source>
        <dbReference type="EMBL" id="MDW0110880.1"/>
    </source>
</evidence>
<accession>A0ABU4G1M5</accession>
<gene>
    <name evidence="2" type="ORF">QT716_12615</name>
</gene>